<dbReference type="Proteomes" id="UP000008909">
    <property type="component" value="Unassembled WGS sequence"/>
</dbReference>
<evidence type="ECO:0000313" key="2">
    <source>
        <dbReference type="EMBL" id="GAA53424.1"/>
    </source>
</evidence>
<keyword evidence="3" id="KW-1185">Reference proteome</keyword>
<evidence type="ECO:0000256" key="1">
    <source>
        <dbReference type="SAM" id="MobiDB-lite"/>
    </source>
</evidence>
<reference evidence="2" key="1">
    <citation type="journal article" date="2011" name="Genome Biol.">
        <title>The draft genome of the carcinogenic human liver fluke Clonorchis sinensis.</title>
        <authorList>
            <person name="Wang X."/>
            <person name="Chen W."/>
            <person name="Huang Y."/>
            <person name="Sun J."/>
            <person name="Men J."/>
            <person name="Liu H."/>
            <person name="Luo F."/>
            <person name="Guo L."/>
            <person name="Lv X."/>
            <person name="Deng C."/>
            <person name="Zhou C."/>
            <person name="Fan Y."/>
            <person name="Li X."/>
            <person name="Huang L."/>
            <person name="Hu Y."/>
            <person name="Liang C."/>
            <person name="Hu X."/>
            <person name="Xu J."/>
            <person name="Yu X."/>
        </authorList>
    </citation>
    <scope>NUCLEOTIDE SEQUENCE [LARGE SCALE GENOMIC DNA]</scope>
    <source>
        <strain evidence="2">Henan</strain>
    </source>
</reference>
<sequence length="354" mass="39884">MNTASKKPNAHINRQRRQDRLARTRQPNAMDIYARMISVFNTNASLPYNHGLFESLIVKKRIKGDGEGTYCCLTTINPRPLGSPYDRFSEGLLHAGQRTHLCDGSRSRKVFKEFKLPIIPNQIGGRLLVVQFPVRTRNQTSKLISATADHLVRVNQTFRSIHRASVYCIESVKVRFLKITPKRSEPTETLKLHQNLNREAVQTACGFTNCARSLSAQFDRNVCQPNKACYSVERATSLLLLIVESSIVDRRARRMVVRIGFKWYRVTTTRKSHILAGPFGSVSSVVEVIGMRPTNNHGNQCTANQVIDSQAQELGQRPNERCYITKFSVISPESNKAVLLVGLRDPKSGPIARP</sequence>
<evidence type="ECO:0000313" key="3">
    <source>
        <dbReference type="Proteomes" id="UP000008909"/>
    </source>
</evidence>
<dbReference type="AlphaFoldDB" id="G7YKE2"/>
<organism evidence="2 3">
    <name type="scientific">Clonorchis sinensis</name>
    <name type="common">Chinese liver fluke</name>
    <dbReference type="NCBI Taxonomy" id="79923"/>
    <lineage>
        <taxon>Eukaryota</taxon>
        <taxon>Metazoa</taxon>
        <taxon>Spiralia</taxon>
        <taxon>Lophotrochozoa</taxon>
        <taxon>Platyhelminthes</taxon>
        <taxon>Trematoda</taxon>
        <taxon>Digenea</taxon>
        <taxon>Opisthorchiida</taxon>
        <taxon>Opisthorchiata</taxon>
        <taxon>Opisthorchiidae</taxon>
        <taxon>Clonorchis</taxon>
    </lineage>
</organism>
<name>G7YKE2_CLOSI</name>
<proteinExistence type="predicted"/>
<reference key="2">
    <citation type="submission" date="2011-10" db="EMBL/GenBank/DDBJ databases">
        <title>The genome and transcriptome sequence of Clonorchis sinensis provide insights into the carcinogenic liver fluke.</title>
        <authorList>
            <person name="Wang X."/>
            <person name="Huang Y."/>
            <person name="Chen W."/>
            <person name="Liu H."/>
            <person name="Guo L."/>
            <person name="Chen Y."/>
            <person name="Luo F."/>
            <person name="Zhou W."/>
            <person name="Sun J."/>
            <person name="Mao Q."/>
            <person name="Liang P."/>
            <person name="Zhou C."/>
            <person name="Tian Y."/>
            <person name="Men J."/>
            <person name="Lv X."/>
            <person name="Huang L."/>
            <person name="Zhou J."/>
            <person name="Hu Y."/>
            <person name="Li R."/>
            <person name="Zhang F."/>
            <person name="Lei H."/>
            <person name="Li X."/>
            <person name="Hu X."/>
            <person name="Liang C."/>
            <person name="Xu J."/>
            <person name="Wu Z."/>
            <person name="Yu X."/>
        </authorList>
    </citation>
    <scope>NUCLEOTIDE SEQUENCE</scope>
    <source>
        <strain>Henan</strain>
    </source>
</reference>
<feature type="region of interest" description="Disordered" evidence="1">
    <location>
        <begin position="1"/>
        <end position="25"/>
    </location>
</feature>
<accession>G7YKE2</accession>
<gene>
    <name evidence="2" type="ORF">CLF_110190</name>
</gene>
<protein>
    <submittedName>
        <fullName evidence="2">Uncharacterized protein</fullName>
    </submittedName>
</protein>
<dbReference type="EMBL" id="DF143491">
    <property type="protein sequence ID" value="GAA53424.1"/>
    <property type="molecule type" value="Genomic_DNA"/>
</dbReference>